<dbReference type="SUPFAM" id="SSF46785">
    <property type="entry name" value="Winged helix' DNA-binding domain"/>
    <property type="match status" value="1"/>
</dbReference>
<feature type="domain" description="Cdc6 C-terminal" evidence="6">
    <location>
        <begin position="321"/>
        <end position="404"/>
    </location>
</feature>
<comment type="similarity">
    <text evidence="1 5">Belongs to the CDC6/cdc18 family.</text>
</comment>
<dbReference type="NCBIfam" id="TIGR02928">
    <property type="entry name" value="orc1/cdc6 family replication initiation protein"/>
    <property type="match status" value="1"/>
</dbReference>
<dbReference type="PANTHER" id="PTHR10763">
    <property type="entry name" value="CELL DIVISION CONTROL PROTEIN 6-RELATED"/>
    <property type="match status" value="1"/>
</dbReference>
<dbReference type="SMART" id="SM01074">
    <property type="entry name" value="Cdc6_C"/>
    <property type="match status" value="1"/>
</dbReference>
<evidence type="ECO:0000256" key="3">
    <source>
        <dbReference type="ARBA" id="ARBA00022741"/>
    </source>
</evidence>
<sequence length="415" mass="48419">MSIFDKVRNQRNKIILNKEVLSPSYVPPQLIHRTHKEEELAKYFLDLLEEPGKNYSYAIISGPQGVGKTHLALHFYNELKEAFKKEVGKDLLRAHINCYLGYRSLSQILRGITTSMRLGTPTRGISNTEMLEYIFRALDKSDKYLLVILDDFQYALYNDRDIARFFARLDERFSSREQRIHVIIIVNSINTFLAYANDEKLKNWKRKHVYMPPYSQAELFDILRDRRDRAFYPNTVPDEIILEISKWIGVDTGKSLGAHSGSARLAIETLKLSAERAESLGKQQVDTEDLRYAWAELNKQGDLMIVSELVERLNDHELLFLYSLASVLEVTGESYVRIGKVEEEYRMLCETLGIEPRKHTQIYEYARRLSNLGIIRRENPTKGMRGRSTLLSIEFPLTPFKEKLIQVLRRRNYEL</sequence>
<protein>
    <recommendedName>
        <fullName evidence="5">ORC1-type DNA replication protein</fullName>
    </recommendedName>
</protein>
<evidence type="ECO:0000256" key="4">
    <source>
        <dbReference type="ARBA" id="ARBA00022840"/>
    </source>
</evidence>
<comment type="function">
    <text evidence="5">Involved in regulation of DNA replication.</text>
</comment>
<dbReference type="NCBIfam" id="NF001623">
    <property type="entry name" value="PRK00411.1-1"/>
    <property type="match status" value="1"/>
</dbReference>
<dbReference type="Gene3D" id="3.40.50.300">
    <property type="entry name" value="P-loop containing nucleotide triphosphate hydrolases"/>
    <property type="match status" value="1"/>
</dbReference>
<dbReference type="InterPro" id="IPR050311">
    <property type="entry name" value="ORC1/CDC6"/>
</dbReference>
<evidence type="ECO:0000259" key="6">
    <source>
        <dbReference type="SMART" id="SM01074"/>
    </source>
</evidence>
<dbReference type="CDD" id="cd08768">
    <property type="entry name" value="Cdc6_C"/>
    <property type="match status" value="1"/>
</dbReference>
<evidence type="ECO:0000313" key="8">
    <source>
        <dbReference type="Proteomes" id="UP000060778"/>
    </source>
</evidence>
<dbReference type="Proteomes" id="UP000060778">
    <property type="component" value="Chromosome"/>
</dbReference>
<dbReference type="GO" id="GO:0005524">
    <property type="term" value="F:ATP binding"/>
    <property type="evidence" value="ECO:0007669"/>
    <property type="project" value="UniProtKB-UniRule"/>
</dbReference>
<keyword evidence="3 5" id="KW-0547">Nucleotide-binding</keyword>
<dbReference type="PANTHER" id="PTHR10763:SF31">
    <property type="entry name" value="ORC1-TYPE DNA REPLICATION PROTEIN 2"/>
    <property type="match status" value="1"/>
</dbReference>
<dbReference type="SUPFAM" id="SSF52540">
    <property type="entry name" value="P-loop containing nucleoside triphosphate hydrolases"/>
    <property type="match status" value="1"/>
</dbReference>
<dbReference type="GO" id="GO:0006260">
    <property type="term" value="P:DNA replication"/>
    <property type="evidence" value="ECO:0007669"/>
    <property type="project" value="UniProtKB-UniRule"/>
</dbReference>
<keyword evidence="2 5" id="KW-0235">DNA replication</keyword>
<dbReference type="RefSeq" id="WP_083494943.1">
    <property type="nucleotide sequence ID" value="NZ_CP006867.1"/>
</dbReference>
<organism evidence="7 8">
    <name type="scientific">Ignicoccus islandicus DSM 13165</name>
    <dbReference type="NCBI Taxonomy" id="940295"/>
    <lineage>
        <taxon>Archaea</taxon>
        <taxon>Thermoproteota</taxon>
        <taxon>Thermoprotei</taxon>
        <taxon>Desulfurococcales</taxon>
        <taxon>Desulfurococcaceae</taxon>
        <taxon>Ignicoccus</taxon>
    </lineage>
</organism>
<evidence type="ECO:0000256" key="1">
    <source>
        <dbReference type="ARBA" id="ARBA00006184"/>
    </source>
</evidence>
<dbReference type="InterPro" id="IPR015163">
    <property type="entry name" value="Cdc6_C"/>
</dbReference>
<dbReference type="InterPro" id="IPR041664">
    <property type="entry name" value="AAA_16"/>
</dbReference>
<reference evidence="7 8" key="1">
    <citation type="submission" date="2013-11" db="EMBL/GenBank/DDBJ databases">
        <title>Comparative genomics of Ignicoccus.</title>
        <authorList>
            <person name="Podar M."/>
        </authorList>
    </citation>
    <scope>NUCLEOTIDE SEQUENCE [LARGE SCALE GENOMIC DNA]</scope>
    <source>
        <strain evidence="7 8">DSM 13165</strain>
    </source>
</reference>
<feature type="binding site" evidence="5">
    <location>
        <position position="226"/>
    </location>
    <ligand>
        <name>ATP</name>
        <dbReference type="ChEBI" id="CHEBI:30616"/>
    </ligand>
</feature>
<dbReference type="InterPro" id="IPR014277">
    <property type="entry name" value="Orc1/Cdc6_arc"/>
</dbReference>
<dbReference type="GeneID" id="30679420"/>
<dbReference type="STRING" id="940295.EYM_00005"/>
<dbReference type="Pfam" id="PF22703">
    <property type="entry name" value="Cdc6_lid"/>
    <property type="match status" value="1"/>
</dbReference>
<feature type="binding site" evidence="5">
    <location>
        <begin position="66"/>
        <end position="70"/>
    </location>
    <ligand>
        <name>ATP</name>
        <dbReference type="ChEBI" id="CHEBI:30616"/>
    </ligand>
</feature>
<dbReference type="KEGG" id="iis:EYM_00005"/>
<dbReference type="InterPro" id="IPR036390">
    <property type="entry name" value="WH_DNA-bd_sf"/>
</dbReference>
<dbReference type="InterPro" id="IPR036388">
    <property type="entry name" value="WH-like_DNA-bd_sf"/>
</dbReference>
<dbReference type="Gene3D" id="1.10.8.60">
    <property type="match status" value="1"/>
</dbReference>
<keyword evidence="8" id="KW-1185">Reference proteome</keyword>
<proteinExistence type="inferred from homology"/>
<evidence type="ECO:0000313" key="7">
    <source>
        <dbReference type="EMBL" id="ALU12086.1"/>
    </source>
</evidence>
<dbReference type="InterPro" id="IPR027417">
    <property type="entry name" value="P-loop_NTPase"/>
</dbReference>
<feature type="binding site" evidence="5">
    <location>
        <position position="214"/>
    </location>
    <ligand>
        <name>ATP</name>
        <dbReference type="ChEBI" id="CHEBI:30616"/>
    </ligand>
</feature>
<keyword evidence="4 5" id="KW-0067">ATP-binding</keyword>
<accession>A0A0U3FJM5</accession>
<evidence type="ECO:0000256" key="2">
    <source>
        <dbReference type="ARBA" id="ARBA00022705"/>
    </source>
</evidence>
<dbReference type="AlphaFoldDB" id="A0A0U3FJM5"/>
<dbReference type="Pfam" id="PF09079">
    <property type="entry name" value="WHD_Cdc6"/>
    <property type="match status" value="1"/>
</dbReference>
<gene>
    <name evidence="7" type="ORF">EYM_00005</name>
</gene>
<dbReference type="EMBL" id="CP006867">
    <property type="protein sequence ID" value="ALU12086.1"/>
    <property type="molecule type" value="Genomic_DNA"/>
</dbReference>
<dbReference type="Pfam" id="PF13191">
    <property type="entry name" value="AAA_16"/>
    <property type="match status" value="1"/>
</dbReference>
<name>A0A0U3FJM5_9CREN</name>
<dbReference type="Gene3D" id="1.10.10.10">
    <property type="entry name" value="Winged helix-like DNA-binding domain superfamily/Winged helix DNA-binding domain"/>
    <property type="match status" value="1"/>
</dbReference>
<evidence type="ECO:0000256" key="5">
    <source>
        <dbReference type="HAMAP-Rule" id="MF_01407"/>
    </source>
</evidence>
<dbReference type="InterPro" id="IPR055237">
    <property type="entry name" value="Cdc6_lid"/>
</dbReference>
<dbReference type="HAMAP" id="MF_01407">
    <property type="entry name" value="ORC1_type_DNA_replic_protein"/>
    <property type="match status" value="1"/>
</dbReference>